<dbReference type="EMBL" id="RCHS01002222">
    <property type="protein sequence ID" value="RMX48930.1"/>
    <property type="molecule type" value="Genomic_DNA"/>
</dbReference>
<proteinExistence type="predicted"/>
<reference evidence="1 2" key="1">
    <citation type="journal article" date="2018" name="Sci. Rep.">
        <title>Comparative analysis of the Pocillopora damicornis genome highlights role of immune system in coral evolution.</title>
        <authorList>
            <person name="Cunning R."/>
            <person name="Bay R.A."/>
            <person name="Gillette P."/>
            <person name="Baker A.C."/>
            <person name="Traylor-Knowles N."/>
        </authorList>
    </citation>
    <scope>NUCLEOTIDE SEQUENCE [LARGE SCALE GENOMIC DNA]</scope>
    <source>
        <strain evidence="1">RSMAS</strain>
        <tissue evidence="1">Whole animal</tissue>
    </source>
</reference>
<evidence type="ECO:0000313" key="1">
    <source>
        <dbReference type="EMBL" id="RMX48930.1"/>
    </source>
</evidence>
<accession>A0A3M6U5I3</accession>
<dbReference type="Proteomes" id="UP000275408">
    <property type="component" value="Unassembled WGS sequence"/>
</dbReference>
<name>A0A3M6U5I3_POCDA</name>
<feature type="non-terminal residue" evidence="1">
    <location>
        <position position="66"/>
    </location>
</feature>
<comment type="caution">
    <text evidence="1">The sequence shown here is derived from an EMBL/GenBank/DDBJ whole genome shotgun (WGS) entry which is preliminary data.</text>
</comment>
<sequence>MDTTSKTYLCRHRFCGAITSPIVKHIKGYGATVVFSSIPDNSKRGFVLSYRGRKCHNPLKWISERY</sequence>
<keyword evidence="2" id="KW-1185">Reference proteome</keyword>
<gene>
    <name evidence="1" type="ORF">pdam_00008322</name>
</gene>
<evidence type="ECO:0000313" key="2">
    <source>
        <dbReference type="Proteomes" id="UP000275408"/>
    </source>
</evidence>
<organism evidence="1 2">
    <name type="scientific">Pocillopora damicornis</name>
    <name type="common">Cauliflower coral</name>
    <name type="synonym">Millepora damicornis</name>
    <dbReference type="NCBI Taxonomy" id="46731"/>
    <lineage>
        <taxon>Eukaryota</taxon>
        <taxon>Metazoa</taxon>
        <taxon>Cnidaria</taxon>
        <taxon>Anthozoa</taxon>
        <taxon>Hexacorallia</taxon>
        <taxon>Scleractinia</taxon>
        <taxon>Astrocoeniina</taxon>
        <taxon>Pocilloporidae</taxon>
        <taxon>Pocillopora</taxon>
    </lineage>
</organism>
<dbReference type="AlphaFoldDB" id="A0A3M6U5I3"/>
<protein>
    <submittedName>
        <fullName evidence="1">Uncharacterized protein</fullName>
    </submittedName>
</protein>